<dbReference type="SUPFAM" id="SSF53822">
    <property type="entry name" value="Periplasmic binding protein-like I"/>
    <property type="match status" value="1"/>
</dbReference>
<dbReference type="Pfam" id="PF13377">
    <property type="entry name" value="Peripla_BP_3"/>
    <property type="match status" value="1"/>
</dbReference>
<dbReference type="AlphaFoldDB" id="A0AAE3EJR1"/>
<dbReference type="PANTHER" id="PTHR30146:SF149">
    <property type="entry name" value="HTH-TYPE TRANSCRIPTIONAL REGULATOR EBGR"/>
    <property type="match status" value="1"/>
</dbReference>
<gene>
    <name evidence="5" type="ORF">K7J14_12740</name>
</gene>
<dbReference type="GO" id="GO:0003700">
    <property type="term" value="F:DNA-binding transcription factor activity"/>
    <property type="evidence" value="ECO:0007669"/>
    <property type="project" value="TreeGrafter"/>
</dbReference>
<dbReference type="PROSITE" id="PS00356">
    <property type="entry name" value="HTH_LACI_1"/>
    <property type="match status" value="1"/>
</dbReference>
<keyword evidence="1" id="KW-0805">Transcription regulation</keyword>
<keyword evidence="3" id="KW-0804">Transcription</keyword>
<evidence type="ECO:0000313" key="6">
    <source>
        <dbReference type="Proteomes" id="UP001198163"/>
    </source>
</evidence>
<dbReference type="GO" id="GO:0000976">
    <property type="term" value="F:transcription cis-regulatory region binding"/>
    <property type="evidence" value="ECO:0007669"/>
    <property type="project" value="TreeGrafter"/>
</dbReference>
<dbReference type="Proteomes" id="UP001198163">
    <property type="component" value="Unassembled WGS sequence"/>
</dbReference>
<dbReference type="InterPro" id="IPR000843">
    <property type="entry name" value="HTH_LacI"/>
</dbReference>
<keyword evidence="2 5" id="KW-0238">DNA-binding</keyword>
<evidence type="ECO:0000313" key="5">
    <source>
        <dbReference type="EMBL" id="MCD1655560.1"/>
    </source>
</evidence>
<accession>A0AAE3EJR1</accession>
<dbReference type="SMART" id="SM00354">
    <property type="entry name" value="HTH_LACI"/>
    <property type="match status" value="1"/>
</dbReference>
<dbReference type="Pfam" id="PF00356">
    <property type="entry name" value="LacI"/>
    <property type="match status" value="1"/>
</dbReference>
<dbReference type="SUPFAM" id="SSF47413">
    <property type="entry name" value="lambda repressor-like DNA-binding domains"/>
    <property type="match status" value="1"/>
</dbReference>
<name>A0AAE3EJR1_9SPIR</name>
<dbReference type="InterPro" id="IPR028082">
    <property type="entry name" value="Peripla_BP_I"/>
</dbReference>
<evidence type="ECO:0000256" key="1">
    <source>
        <dbReference type="ARBA" id="ARBA00023015"/>
    </source>
</evidence>
<evidence type="ECO:0000259" key="4">
    <source>
        <dbReference type="PROSITE" id="PS50932"/>
    </source>
</evidence>
<dbReference type="PROSITE" id="PS50932">
    <property type="entry name" value="HTH_LACI_2"/>
    <property type="match status" value="1"/>
</dbReference>
<dbReference type="EMBL" id="JAINWA010000003">
    <property type="protein sequence ID" value="MCD1655560.1"/>
    <property type="molecule type" value="Genomic_DNA"/>
</dbReference>
<reference evidence="5" key="1">
    <citation type="submission" date="2021-08" db="EMBL/GenBank/DDBJ databases">
        <title>Comparative analyses of Brucepasteria parasyntrophica and Teretinema zuelzerae.</title>
        <authorList>
            <person name="Song Y."/>
            <person name="Brune A."/>
        </authorList>
    </citation>
    <scope>NUCLEOTIDE SEQUENCE</scope>
    <source>
        <strain evidence="5">DSM 1903</strain>
    </source>
</reference>
<keyword evidence="6" id="KW-1185">Reference proteome</keyword>
<dbReference type="CDD" id="cd01392">
    <property type="entry name" value="HTH_LacI"/>
    <property type="match status" value="1"/>
</dbReference>
<dbReference type="Gene3D" id="3.40.50.2300">
    <property type="match status" value="2"/>
</dbReference>
<dbReference type="InterPro" id="IPR046335">
    <property type="entry name" value="LacI/GalR-like_sensor"/>
</dbReference>
<sequence>MATLKEIAERTGVSMATVSRVLNFDETLSVSPDKRKKILEVAEELDYVPPGRKAGARAASRKKGARPRIGLVHFLSVEEELEDPYYISIRIGIERRSQEAGFELVKLFKTEDGYHADQLRNIAGLIAIGKFARAEIDSFRAYCSDIVAVDSTPCPSELDSVSVEVDASMRLLLDFLLGQGFSRIGFFGCREIYEEYRTYLGERRYTAFVEYLRERNLFEEKYVSLDLLTARSGYSMFMAAWEKRDIPEVIIAGNDTTALGIMKAIHECGLRIPQDISVVGINDIPTAQYTFPPLTTVRFHSEFMGETAVDLLRERLEGRTIPKKLIVPSHLVIRDSCRIENGEEKMDGFVLHA</sequence>
<dbReference type="Gene3D" id="1.10.260.40">
    <property type="entry name" value="lambda repressor-like DNA-binding domains"/>
    <property type="match status" value="1"/>
</dbReference>
<dbReference type="PANTHER" id="PTHR30146">
    <property type="entry name" value="LACI-RELATED TRANSCRIPTIONAL REPRESSOR"/>
    <property type="match status" value="1"/>
</dbReference>
<organism evidence="5 6">
    <name type="scientific">Teretinema zuelzerae</name>
    <dbReference type="NCBI Taxonomy" id="156"/>
    <lineage>
        <taxon>Bacteria</taxon>
        <taxon>Pseudomonadati</taxon>
        <taxon>Spirochaetota</taxon>
        <taxon>Spirochaetia</taxon>
        <taxon>Spirochaetales</taxon>
        <taxon>Treponemataceae</taxon>
        <taxon>Teretinema</taxon>
    </lineage>
</organism>
<evidence type="ECO:0000256" key="2">
    <source>
        <dbReference type="ARBA" id="ARBA00023125"/>
    </source>
</evidence>
<comment type="caution">
    <text evidence="5">The sequence shown here is derived from an EMBL/GenBank/DDBJ whole genome shotgun (WGS) entry which is preliminary data.</text>
</comment>
<proteinExistence type="predicted"/>
<evidence type="ECO:0000256" key="3">
    <source>
        <dbReference type="ARBA" id="ARBA00023163"/>
    </source>
</evidence>
<feature type="domain" description="HTH lacI-type" evidence="4">
    <location>
        <begin position="2"/>
        <end position="58"/>
    </location>
</feature>
<protein>
    <submittedName>
        <fullName evidence="5">LacI family DNA-binding transcriptional regulator</fullName>
    </submittedName>
</protein>
<dbReference type="PRINTS" id="PR00036">
    <property type="entry name" value="HTHLACI"/>
</dbReference>
<dbReference type="CDD" id="cd01544">
    <property type="entry name" value="PBP1_GalR"/>
    <property type="match status" value="1"/>
</dbReference>
<dbReference type="InterPro" id="IPR010982">
    <property type="entry name" value="Lambda_DNA-bd_dom_sf"/>
</dbReference>
<dbReference type="RefSeq" id="WP_230756938.1">
    <property type="nucleotide sequence ID" value="NZ_JAINWA010000003.1"/>
</dbReference>